<evidence type="ECO:0000313" key="8">
    <source>
        <dbReference type="Proteomes" id="UP001176961"/>
    </source>
</evidence>
<feature type="transmembrane region" description="Helical" evidence="5">
    <location>
        <begin position="222"/>
        <end position="242"/>
    </location>
</feature>
<dbReference type="SUPFAM" id="SSF81321">
    <property type="entry name" value="Family A G protein-coupled receptor-like"/>
    <property type="match status" value="1"/>
</dbReference>
<keyword evidence="4 5" id="KW-0472">Membrane</keyword>
<dbReference type="GO" id="GO:0016020">
    <property type="term" value="C:membrane"/>
    <property type="evidence" value="ECO:0007669"/>
    <property type="project" value="UniProtKB-SubCell"/>
</dbReference>
<reference evidence="7" key="1">
    <citation type="submission" date="2023-07" db="EMBL/GenBank/DDBJ databases">
        <authorList>
            <consortium name="CYATHOMIX"/>
        </authorList>
    </citation>
    <scope>NUCLEOTIDE SEQUENCE</scope>
    <source>
        <strain evidence="7">N/A</strain>
    </source>
</reference>
<dbReference type="InterPro" id="IPR000276">
    <property type="entry name" value="GPCR_Rhodpsn"/>
</dbReference>
<accession>A0AA36LYW6</accession>
<feature type="transmembrane region" description="Helical" evidence="5">
    <location>
        <begin position="175"/>
        <end position="197"/>
    </location>
</feature>
<feature type="transmembrane region" description="Helical" evidence="5">
    <location>
        <begin position="88"/>
        <end position="116"/>
    </location>
</feature>
<evidence type="ECO:0000256" key="5">
    <source>
        <dbReference type="SAM" id="Phobius"/>
    </source>
</evidence>
<feature type="domain" description="G-protein coupled receptors family 1 profile" evidence="6">
    <location>
        <begin position="31"/>
        <end position="234"/>
    </location>
</feature>
<evidence type="ECO:0000259" key="6">
    <source>
        <dbReference type="PROSITE" id="PS50262"/>
    </source>
</evidence>
<name>A0AA36LYW6_CYLNA</name>
<keyword evidence="3 5" id="KW-1133">Transmembrane helix</keyword>
<dbReference type="EMBL" id="CATQJL010000112">
    <property type="protein sequence ID" value="CAJ0594139.1"/>
    <property type="molecule type" value="Genomic_DNA"/>
</dbReference>
<sequence length="416" mass="47991">MPPDNARVLNATIAILVCIVQIVLATAGLFGHYVILYATYKTKEIQTKYGMLLVQLSITHIVCIVGGLLNTAFLIVTPILDESSCLQIFALFASVMFWQSLVMLVISLDLLSAIVVPLLYRKWTTRRCVVVNVIFCGLLSIAYTISMYSATRQKDRYYCSLYSIQHDTVANVGRIANYIIAITQMVIYATCYLIIYIRATIFMRKNKNACYRNKHRKTMRTISVLIIVYTCTWVLSIVLMNVMESIKSELWANWVRMIVSVLQMTCFAQTFYVCYQRSSEYRNIFRRIFKSWNVPERVKVHFVRPCPQEKATIRSLPLFLHPRWWMSLGEEDDAREKFFNKLSEARVDWSGRARIAIGRALADIRTYHFDPERDALLPSKKKRVVSEGIESNSITKEVVIKKAECVADEIEEIEEA</sequence>
<dbReference type="Gene3D" id="1.20.1070.10">
    <property type="entry name" value="Rhodopsin 7-helix transmembrane proteins"/>
    <property type="match status" value="1"/>
</dbReference>
<comment type="subcellular location">
    <subcellularLocation>
        <location evidence="1">Membrane</location>
    </subcellularLocation>
</comment>
<feature type="transmembrane region" description="Helical" evidence="5">
    <location>
        <begin position="128"/>
        <end position="148"/>
    </location>
</feature>
<dbReference type="InterPro" id="IPR019424">
    <property type="entry name" value="7TM_GPCR_Srsx"/>
</dbReference>
<dbReference type="CDD" id="cd00637">
    <property type="entry name" value="7tm_classA_rhodopsin-like"/>
    <property type="match status" value="1"/>
</dbReference>
<gene>
    <name evidence="7" type="ORF">CYNAS_LOCUS6122</name>
</gene>
<dbReference type="GO" id="GO:0004930">
    <property type="term" value="F:G protein-coupled receptor activity"/>
    <property type="evidence" value="ECO:0007669"/>
    <property type="project" value="InterPro"/>
</dbReference>
<keyword evidence="8" id="KW-1185">Reference proteome</keyword>
<dbReference type="Proteomes" id="UP001176961">
    <property type="component" value="Unassembled WGS sequence"/>
</dbReference>
<feature type="transmembrane region" description="Helical" evidence="5">
    <location>
        <begin position="12"/>
        <end position="40"/>
    </location>
</feature>
<dbReference type="InterPro" id="IPR047130">
    <property type="entry name" value="7TM_GPCR_Srsx_nematod"/>
</dbReference>
<feature type="transmembrane region" description="Helical" evidence="5">
    <location>
        <begin position="52"/>
        <end position="76"/>
    </location>
</feature>
<evidence type="ECO:0000256" key="1">
    <source>
        <dbReference type="ARBA" id="ARBA00004370"/>
    </source>
</evidence>
<dbReference type="PANTHER" id="PTHR23360">
    <property type="entry name" value="G-PROTEIN COUPLED RECEPTORS FAMILY 1 PROFILE DOMAIN-CONTAINING PROTEIN-RELATED"/>
    <property type="match status" value="1"/>
</dbReference>
<keyword evidence="2 5" id="KW-0812">Transmembrane</keyword>
<feature type="transmembrane region" description="Helical" evidence="5">
    <location>
        <begin position="254"/>
        <end position="275"/>
    </location>
</feature>
<dbReference type="Pfam" id="PF10320">
    <property type="entry name" value="7TM_GPCR_Srsx"/>
    <property type="match status" value="1"/>
</dbReference>
<evidence type="ECO:0000256" key="3">
    <source>
        <dbReference type="ARBA" id="ARBA00022989"/>
    </source>
</evidence>
<evidence type="ECO:0000313" key="7">
    <source>
        <dbReference type="EMBL" id="CAJ0594139.1"/>
    </source>
</evidence>
<comment type="caution">
    <text evidence="7">The sequence shown here is derived from an EMBL/GenBank/DDBJ whole genome shotgun (WGS) entry which is preliminary data.</text>
</comment>
<dbReference type="PANTHER" id="PTHR23360:SF37">
    <property type="entry name" value="G-PROTEIN COUPLED RECEPTORS FAMILY 1 PROFILE DOMAIN-CONTAINING PROTEIN"/>
    <property type="match status" value="1"/>
</dbReference>
<protein>
    <recommendedName>
        <fullName evidence="6">G-protein coupled receptors family 1 profile domain-containing protein</fullName>
    </recommendedName>
</protein>
<dbReference type="InterPro" id="IPR017452">
    <property type="entry name" value="GPCR_Rhodpsn_7TM"/>
</dbReference>
<evidence type="ECO:0000256" key="4">
    <source>
        <dbReference type="ARBA" id="ARBA00023136"/>
    </source>
</evidence>
<organism evidence="7 8">
    <name type="scientific">Cylicocyclus nassatus</name>
    <name type="common">Nematode worm</name>
    <dbReference type="NCBI Taxonomy" id="53992"/>
    <lineage>
        <taxon>Eukaryota</taxon>
        <taxon>Metazoa</taxon>
        <taxon>Ecdysozoa</taxon>
        <taxon>Nematoda</taxon>
        <taxon>Chromadorea</taxon>
        <taxon>Rhabditida</taxon>
        <taxon>Rhabditina</taxon>
        <taxon>Rhabditomorpha</taxon>
        <taxon>Strongyloidea</taxon>
        <taxon>Strongylidae</taxon>
        <taxon>Cylicocyclus</taxon>
    </lineage>
</organism>
<evidence type="ECO:0000256" key="2">
    <source>
        <dbReference type="ARBA" id="ARBA00022692"/>
    </source>
</evidence>
<dbReference type="PROSITE" id="PS50262">
    <property type="entry name" value="G_PROTEIN_RECEP_F1_2"/>
    <property type="match status" value="1"/>
</dbReference>
<proteinExistence type="predicted"/>
<dbReference type="AlphaFoldDB" id="A0AA36LYW6"/>
<dbReference type="SMART" id="SM01381">
    <property type="entry name" value="7TM_GPCR_Srsx"/>
    <property type="match status" value="1"/>
</dbReference>